<dbReference type="Proteomes" id="UP000042997">
    <property type="component" value="Unassembled WGS sequence"/>
</dbReference>
<name>A0A098BVK0_9NOCA</name>
<sequence>MCARPQTVTASDNRHTSFGVRRRVLAVLARGPGRRVGSATIRARVTVSGTRCTDEQCTKQRRFA</sequence>
<evidence type="ECO:0000313" key="2">
    <source>
        <dbReference type="Proteomes" id="UP000042997"/>
    </source>
</evidence>
<accession>A0A098BVK0</accession>
<organism evidence="1 2">
    <name type="scientific">Rhodococcus ruber</name>
    <dbReference type="NCBI Taxonomy" id="1830"/>
    <lineage>
        <taxon>Bacteria</taxon>
        <taxon>Bacillati</taxon>
        <taxon>Actinomycetota</taxon>
        <taxon>Actinomycetes</taxon>
        <taxon>Mycobacteriales</taxon>
        <taxon>Nocardiaceae</taxon>
        <taxon>Rhodococcus</taxon>
    </lineage>
</organism>
<dbReference type="EMBL" id="CCSD01000102">
    <property type="protein sequence ID" value="CDZ91751.1"/>
    <property type="molecule type" value="Genomic_DNA"/>
</dbReference>
<proteinExistence type="predicted"/>
<gene>
    <name evidence="1" type="ORF">RHRU231_870005</name>
</gene>
<protein>
    <submittedName>
        <fullName evidence="1">Uncharacterized protein</fullName>
    </submittedName>
</protein>
<reference evidence="1 2" key="1">
    <citation type="journal article" date="2014" name="Genome Announc.">
        <title>Draft Genome Sequence of Propane- and Butane-Oxidizing Actinobacterium Rhodococcus ruber IEGM 231.</title>
        <authorList>
            <person name="Ivshina I.B."/>
            <person name="Kuyukina M.S."/>
            <person name="Krivoruchko A.V."/>
            <person name="Barbe V."/>
            <person name="Fischer C."/>
        </authorList>
    </citation>
    <scope>NUCLEOTIDE SEQUENCE [LARGE SCALE GENOMIC DNA]</scope>
</reference>
<dbReference type="AlphaFoldDB" id="A0A098BVK0"/>
<evidence type="ECO:0000313" key="1">
    <source>
        <dbReference type="EMBL" id="CDZ91751.1"/>
    </source>
</evidence>